<accession>D7LQT7</accession>
<dbReference type="Proteomes" id="UP000008694">
    <property type="component" value="Unassembled WGS sequence"/>
</dbReference>
<name>D7LQT7_ARALL</name>
<dbReference type="Gramene" id="fgenesh2_kg.5__326__AT3G25717.1">
    <property type="protein sequence ID" value="fgenesh2_kg.5__326__AT3G25717.1"/>
    <property type="gene ID" value="fgenesh2_kg.5__326__AT3G25717.1"/>
</dbReference>
<evidence type="ECO:0000313" key="1">
    <source>
        <dbReference type="EMBL" id="EFH53186.1"/>
    </source>
</evidence>
<protein>
    <submittedName>
        <fullName evidence="1">Uncharacterized protein</fullName>
    </submittedName>
</protein>
<organism evidence="2">
    <name type="scientific">Arabidopsis lyrata subsp. lyrata</name>
    <name type="common">Lyre-leaved rock-cress</name>
    <dbReference type="NCBI Taxonomy" id="81972"/>
    <lineage>
        <taxon>Eukaryota</taxon>
        <taxon>Viridiplantae</taxon>
        <taxon>Streptophyta</taxon>
        <taxon>Embryophyta</taxon>
        <taxon>Tracheophyta</taxon>
        <taxon>Spermatophyta</taxon>
        <taxon>Magnoliopsida</taxon>
        <taxon>eudicotyledons</taxon>
        <taxon>Gunneridae</taxon>
        <taxon>Pentapetalae</taxon>
        <taxon>rosids</taxon>
        <taxon>malvids</taxon>
        <taxon>Brassicales</taxon>
        <taxon>Brassicaceae</taxon>
        <taxon>Camelineae</taxon>
        <taxon>Arabidopsis</taxon>
    </lineage>
</organism>
<dbReference type="AlphaFoldDB" id="D7LQT7"/>
<dbReference type="HOGENOM" id="CLU_2963970_0_0_1"/>
<reference evidence="2" key="1">
    <citation type="journal article" date="2011" name="Nat. Genet.">
        <title>The Arabidopsis lyrata genome sequence and the basis of rapid genome size change.</title>
        <authorList>
            <person name="Hu T.T."/>
            <person name="Pattyn P."/>
            <person name="Bakker E.G."/>
            <person name="Cao J."/>
            <person name="Cheng J.-F."/>
            <person name="Clark R.M."/>
            <person name="Fahlgren N."/>
            <person name="Fawcett J.A."/>
            <person name="Grimwood J."/>
            <person name="Gundlach H."/>
            <person name="Haberer G."/>
            <person name="Hollister J.D."/>
            <person name="Ossowski S."/>
            <person name="Ottilar R.P."/>
            <person name="Salamov A.A."/>
            <person name="Schneeberger K."/>
            <person name="Spannagl M."/>
            <person name="Wang X."/>
            <person name="Yang L."/>
            <person name="Nasrallah M.E."/>
            <person name="Bergelson J."/>
            <person name="Carrington J.C."/>
            <person name="Gaut B.S."/>
            <person name="Schmutz J."/>
            <person name="Mayer K.F.X."/>
            <person name="Van de Peer Y."/>
            <person name="Grigoriev I.V."/>
            <person name="Nordborg M."/>
            <person name="Weigel D."/>
            <person name="Guo Y.-L."/>
        </authorList>
    </citation>
    <scope>NUCLEOTIDE SEQUENCE [LARGE SCALE GENOMIC DNA]</scope>
    <source>
        <strain evidence="2">cv. MN47</strain>
    </source>
</reference>
<evidence type="ECO:0000313" key="2">
    <source>
        <dbReference type="Proteomes" id="UP000008694"/>
    </source>
</evidence>
<sequence>MCCDAPMLARLILVDSSGDTLKLNRIKPLVARRYEGGNRFGFCLLEDMKEKTGLGFARR</sequence>
<proteinExistence type="predicted"/>
<gene>
    <name evidence="1" type="ORF">ARALYDRAFT_484334</name>
</gene>
<keyword evidence="2" id="KW-1185">Reference proteome</keyword>
<dbReference type="EMBL" id="GL348717">
    <property type="protein sequence ID" value="EFH53186.1"/>
    <property type="molecule type" value="Genomic_DNA"/>
</dbReference>